<dbReference type="EMBL" id="JAIRAU010000023">
    <property type="protein sequence ID" value="MBZ5711007.1"/>
    <property type="molecule type" value="Genomic_DNA"/>
</dbReference>
<feature type="region of interest" description="Disordered" evidence="1">
    <location>
        <begin position="81"/>
        <end position="145"/>
    </location>
</feature>
<feature type="transmembrane region" description="Helical" evidence="2">
    <location>
        <begin position="59"/>
        <end position="77"/>
    </location>
</feature>
<keyword evidence="2" id="KW-0812">Transmembrane</keyword>
<keyword evidence="4" id="KW-1185">Reference proteome</keyword>
<sequence>MDPQSLNEQKCRDLVAAYRGERMPANRRAAAWARLQAEIGEDSEDVPGRARRGDRRRDLFWGVVLVAAAVVLVVVGARGRVSQRADRDAHSQAAHGAAGSTDALTPARSPASASAGAESDESGSVPEPAPEPRPRVPATRAADVPKDMPALDAELALLRAAREALARSSPAAALRSLEQHAREFPGGHLVEERMLLRAQAQCELGERVAARATAAELVRAFPRSPHAATVAGLCVD</sequence>
<dbReference type="Proteomes" id="UP001139031">
    <property type="component" value="Unassembled WGS sequence"/>
</dbReference>
<feature type="compositionally biased region" description="Low complexity" evidence="1">
    <location>
        <begin position="91"/>
        <end position="126"/>
    </location>
</feature>
<evidence type="ECO:0008006" key="5">
    <source>
        <dbReference type="Google" id="ProtNLM"/>
    </source>
</evidence>
<evidence type="ECO:0000256" key="2">
    <source>
        <dbReference type="SAM" id="Phobius"/>
    </source>
</evidence>
<reference evidence="3" key="1">
    <citation type="submission" date="2021-08" db="EMBL/GenBank/DDBJ databases">
        <authorList>
            <person name="Stevens D.C."/>
        </authorList>
    </citation>
    <scope>NUCLEOTIDE SEQUENCE</scope>
    <source>
        <strain evidence="3">DSM 53165</strain>
    </source>
</reference>
<gene>
    <name evidence="3" type="ORF">K7C98_17310</name>
</gene>
<keyword evidence="2" id="KW-0472">Membrane</keyword>
<proteinExistence type="predicted"/>
<accession>A0ABS7TS09</accession>
<name>A0ABS7TS09_9BACT</name>
<dbReference type="RefSeq" id="WP_224192776.1">
    <property type="nucleotide sequence ID" value="NZ_JAIRAU010000023.1"/>
</dbReference>
<dbReference type="InterPro" id="IPR011990">
    <property type="entry name" value="TPR-like_helical_dom_sf"/>
</dbReference>
<keyword evidence="2" id="KW-1133">Transmembrane helix</keyword>
<evidence type="ECO:0000256" key="1">
    <source>
        <dbReference type="SAM" id="MobiDB-lite"/>
    </source>
</evidence>
<protein>
    <recommendedName>
        <fullName evidence="5">Tetratricopeptide repeat protein</fullName>
    </recommendedName>
</protein>
<comment type="caution">
    <text evidence="3">The sequence shown here is derived from an EMBL/GenBank/DDBJ whole genome shotgun (WGS) entry which is preliminary data.</text>
</comment>
<evidence type="ECO:0000313" key="3">
    <source>
        <dbReference type="EMBL" id="MBZ5711007.1"/>
    </source>
</evidence>
<dbReference type="Gene3D" id="1.25.40.10">
    <property type="entry name" value="Tetratricopeptide repeat domain"/>
    <property type="match status" value="1"/>
</dbReference>
<evidence type="ECO:0000313" key="4">
    <source>
        <dbReference type="Proteomes" id="UP001139031"/>
    </source>
</evidence>
<organism evidence="3 4">
    <name type="scientific">Nannocystis pusilla</name>
    <dbReference type="NCBI Taxonomy" id="889268"/>
    <lineage>
        <taxon>Bacteria</taxon>
        <taxon>Pseudomonadati</taxon>
        <taxon>Myxococcota</taxon>
        <taxon>Polyangia</taxon>
        <taxon>Nannocystales</taxon>
        <taxon>Nannocystaceae</taxon>
        <taxon>Nannocystis</taxon>
    </lineage>
</organism>